<dbReference type="InterPro" id="IPR000531">
    <property type="entry name" value="Beta-barrel_TonB"/>
</dbReference>
<feature type="signal peptide" evidence="10">
    <location>
        <begin position="1"/>
        <end position="20"/>
    </location>
</feature>
<evidence type="ECO:0000313" key="13">
    <source>
        <dbReference type="EMBL" id="EME69474.1"/>
    </source>
</evidence>
<dbReference type="Proteomes" id="UP000011744">
    <property type="component" value="Unassembled WGS sequence"/>
</dbReference>
<dbReference type="SUPFAM" id="SSF56935">
    <property type="entry name" value="Porins"/>
    <property type="match status" value="1"/>
</dbReference>
<dbReference type="PATRIC" id="fig|1244869.3.peg.2614"/>
<dbReference type="Pfam" id="PF00593">
    <property type="entry name" value="TonB_dep_Rec_b-barrel"/>
    <property type="match status" value="1"/>
</dbReference>
<keyword evidence="2 8" id="KW-0813">Transport</keyword>
<dbReference type="PROSITE" id="PS52016">
    <property type="entry name" value="TONB_DEPENDENT_REC_3"/>
    <property type="match status" value="1"/>
</dbReference>
<dbReference type="InterPro" id="IPR036942">
    <property type="entry name" value="Beta-barrel_TonB_sf"/>
</dbReference>
<feature type="chain" id="PRO_5004030619" evidence="10">
    <location>
        <begin position="21"/>
        <end position="768"/>
    </location>
</feature>
<keyword evidence="4 8" id="KW-0812">Transmembrane</keyword>
<feature type="domain" description="TonB-dependent receptor-like beta-barrel" evidence="11">
    <location>
        <begin position="213"/>
        <end position="725"/>
    </location>
</feature>
<keyword evidence="13" id="KW-0675">Receptor</keyword>
<dbReference type="InterPro" id="IPR037066">
    <property type="entry name" value="Plug_dom_sf"/>
</dbReference>
<keyword evidence="5 9" id="KW-0798">TonB box</keyword>
<dbReference type="RefSeq" id="WP_008618122.1">
    <property type="nucleotide sequence ID" value="NZ_AONQ01000033.1"/>
</dbReference>
<keyword evidence="6 8" id="KW-0472">Membrane</keyword>
<proteinExistence type="inferred from homology"/>
<dbReference type="AlphaFoldDB" id="M3AAE8"/>
<accession>M3AAE8</accession>
<keyword evidence="7 8" id="KW-0998">Cell outer membrane</keyword>
<dbReference type="Gene3D" id="2.170.130.10">
    <property type="entry name" value="TonB-dependent receptor, plug domain"/>
    <property type="match status" value="1"/>
</dbReference>
<dbReference type="Gene3D" id="2.40.170.20">
    <property type="entry name" value="TonB-dependent receptor, beta-barrel domain"/>
    <property type="match status" value="1"/>
</dbReference>
<evidence type="ECO:0000259" key="11">
    <source>
        <dbReference type="Pfam" id="PF00593"/>
    </source>
</evidence>
<evidence type="ECO:0000256" key="8">
    <source>
        <dbReference type="PROSITE-ProRule" id="PRU01360"/>
    </source>
</evidence>
<evidence type="ECO:0000313" key="14">
    <source>
        <dbReference type="Proteomes" id="UP000011744"/>
    </source>
</evidence>
<comment type="similarity">
    <text evidence="8 9">Belongs to the TonB-dependent receptor family.</text>
</comment>
<evidence type="ECO:0000256" key="7">
    <source>
        <dbReference type="ARBA" id="ARBA00023237"/>
    </source>
</evidence>
<keyword evidence="14" id="KW-1185">Reference proteome</keyword>
<dbReference type="Pfam" id="PF07715">
    <property type="entry name" value="Plug"/>
    <property type="match status" value="1"/>
</dbReference>
<dbReference type="GO" id="GO:0044718">
    <property type="term" value="P:siderophore transmembrane transport"/>
    <property type="evidence" value="ECO:0007669"/>
    <property type="project" value="TreeGrafter"/>
</dbReference>
<dbReference type="PANTHER" id="PTHR30069:SF39">
    <property type="entry name" value="BLL6183 PROTEIN"/>
    <property type="match status" value="1"/>
</dbReference>
<feature type="domain" description="TonB-dependent receptor plug" evidence="12">
    <location>
        <begin position="49"/>
        <end position="160"/>
    </location>
</feature>
<sequence>MSRKTILVCGTALWVLAQGAAWGEEAVKVPQVDVIGITPVPGLGIDRDRMPANVQSLGGEVLDRGKGATVSDLLERRLGSVSLSDTGGNAFQPSLSFRGFNASHLMGEPQGLAVYQNGMRVNESFGDLVNWEMVPSFAVNRADILPGANPVFGLNALGGAMVMDMKTGFSYAGTEVMAAGGSFGRRKAMAQHGARVGNVGFYGGVGHSGEDGWRQRSPSLVTQAFGDLEYRGERGSGGLSVGFGDSKLTGNGPSPVELLHNSRSAVFTSPDQSLNRQISVSGRGNLEISDSLSLQGSAYFRHVSHRTLNGDSGSFGPCQNVAPATQLCSDPGEGDEAALTDINGNAILASAGGTGMLNRTETATTSLGASLQASLDRPVWGLGNTLVLGLSEDEGRTRYHSESEVGSLLADRSVGGGGAILGTSTYWTELRSLNRTVGVYFSDSLSLTDRLTLTLSGRYNAAQVVLADRFGTELNGDHMFERVNPAAGLAYQVMPELTAFAGYGEANRAPTAAELSCANPAKPCRFPNAFLSDPPLKQVVSRSVEMGLRGRAQAADGSWSHSWSLAGFGTQNQDDIIFVASGQGTGTGYFRNAGRTLRVGFEAADQGRIGPVGWFVNYALVRATFDNDVTLHSPENPGANADGDILVRSGSPMAGIPMHSLKLGGSYEISDEWQVEMDAAFYSSRRLRGDDSGLGRRLGGYEVVNAETEYKLAGFASAFLRVDNLLDRRYESFGLYGEAASVFPTFSDNQFRTPGAPRSFWAGLRAKF</sequence>
<dbReference type="PANTHER" id="PTHR30069">
    <property type="entry name" value="TONB-DEPENDENT OUTER MEMBRANE RECEPTOR"/>
    <property type="match status" value="1"/>
</dbReference>
<dbReference type="eggNOG" id="COG4773">
    <property type="taxonomic scope" value="Bacteria"/>
</dbReference>
<keyword evidence="3 8" id="KW-1134">Transmembrane beta strand</keyword>
<dbReference type="STRING" id="1244869.H261_12959"/>
<comment type="caution">
    <text evidence="13">The sequence shown here is derived from an EMBL/GenBank/DDBJ whole genome shotgun (WGS) entry which is preliminary data.</text>
</comment>
<dbReference type="GO" id="GO:0009279">
    <property type="term" value="C:cell outer membrane"/>
    <property type="evidence" value="ECO:0007669"/>
    <property type="project" value="UniProtKB-SubCell"/>
</dbReference>
<keyword evidence="10" id="KW-0732">Signal</keyword>
<evidence type="ECO:0000256" key="3">
    <source>
        <dbReference type="ARBA" id="ARBA00022452"/>
    </source>
</evidence>
<dbReference type="OrthoDB" id="8428213at2"/>
<dbReference type="EMBL" id="AONQ01000033">
    <property type="protein sequence ID" value="EME69474.1"/>
    <property type="molecule type" value="Genomic_DNA"/>
</dbReference>
<evidence type="ECO:0000256" key="6">
    <source>
        <dbReference type="ARBA" id="ARBA00023136"/>
    </source>
</evidence>
<protein>
    <submittedName>
        <fullName evidence="13">TonB-dependent receptor</fullName>
    </submittedName>
</protein>
<dbReference type="InterPro" id="IPR039426">
    <property type="entry name" value="TonB-dep_rcpt-like"/>
</dbReference>
<name>M3AAE8_9PROT</name>
<gene>
    <name evidence="13" type="ORF">H261_12959</name>
</gene>
<evidence type="ECO:0000259" key="12">
    <source>
        <dbReference type="Pfam" id="PF07715"/>
    </source>
</evidence>
<evidence type="ECO:0000256" key="10">
    <source>
        <dbReference type="SAM" id="SignalP"/>
    </source>
</evidence>
<dbReference type="InterPro" id="IPR012910">
    <property type="entry name" value="Plug_dom"/>
</dbReference>
<reference evidence="13 14" key="1">
    <citation type="journal article" date="2014" name="Genome Announc.">
        <title>Draft Genome Sequence of Magnetospirillum sp. Strain SO-1, a Freshwater Magnetotactic Bacterium Isolated from the Ol'khovka River, Russia.</title>
        <authorList>
            <person name="Grouzdev D.S."/>
            <person name="Dziuba M.V."/>
            <person name="Sukhacheva M.S."/>
            <person name="Mardanov A.V."/>
            <person name="Beletskiy A.V."/>
            <person name="Kuznetsov B.B."/>
            <person name="Skryabin K.G."/>
        </authorList>
    </citation>
    <scope>NUCLEOTIDE SEQUENCE [LARGE SCALE GENOMIC DNA]</scope>
    <source>
        <strain evidence="13 14">SO-1</strain>
    </source>
</reference>
<comment type="subcellular location">
    <subcellularLocation>
        <location evidence="1 8">Cell outer membrane</location>
        <topology evidence="1 8">Multi-pass membrane protein</topology>
    </subcellularLocation>
</comment>
<dbReference type="GO" id="GO:0015344">
    <property type="term" value="F:siderophore uptake transmembrane transporter activity"/>
    <property type="evidence" value="ECO:0007669"/>
    <property type="project" value="TreeGrafter"/>
</dbReference>
<evidence type="ECO:0000256" key="1">
    <source>
        <dbReference type="ARBA" id="ARBA00004571"/>
    </source>
</evidence>
<evidence type="ECO:0000256" key="2">
    <source>
        <dbReference type="ARBA" id="ARBA00022448"/>
    </source>
</evidence>
<organism evidence="13 14">
    <name type="scientific">Paramagnetospirillum caucaseum</name>
    <dbReference type="NCBI Taxonomy" id="1244869"/>
    <lineage>
        <taxon>Bacteria</taxon>
        <taxon>Pseudomonadati</taxon>
        <taxon>Pseudomonadota</taxon>
        <taxon>Alphaproteobacteria</taxon>
        <taxon>Rhodospirillales</taxon>
        <taxon>Magnetospirillaceae</taxon>
        <taxon>Paramagnetospirillum</taxon>
    </lineage>
</organism>
<evidence type="ECO:0000256" key="9">
    <source>
        <dbReference type="RuleBase" id="RU003357"/>
    </source>
</evidence>
<evidence type="ECO:0000256" key="4">
    <source>
        <dbReference type="ARBA" id="ARBA00022692"/>
    </source>
</evidence>
<evidence type="ECO:0000256" key="5">
    <source>
        <dbReference type="ARBA" id="ARBA00023077"/>
    </source>
</evidence>